<dbReference type="STRING" id="610380.E2B7N6"/>
<dbReference type="SUPFAM" id="SSF51905">
    <property type="entry name" value="FAD/NAD(P)-binding domain"/>
    <property type="match status" value="2"/>
</dbReference>
<evidence type="ECO:0000256" key="1">
    <source>
        <dbReference type="ARBA" id="ARBA00001974"/>
    </source>
</evidence>
<dbReference type="EC" id="1.-.-.-" evidence="8"/>
<dbReference type="GO" id="GO:0050660">
    <property type="term" value="F:flavin adenine dinucleotide binding"/>
    <property type="evidence" value="ECO:0007669"/>
    <property type="project" value="InterPro"/>
</dbReference>
<sequence>MPSTKTRVAIVGAGMAGLVMARHVTSKLNTYSLTVFEQTGQIGGTWVYTDETHLDKHGLLVHSSMYKNLRTNIPKELMQIPDFPFEDQDGPSFIHHSAIRLYILKYADHFNLYPYIKLNTLVKYVEPEVLANGQTLWSLTYVDLKTQVEITKTYDAMVLCNGHYTVGDVPHIPGIESFHGDCIHSHQYRLPEIYTGKKVCILGGSWSGIDIALEVAQYADKVYLSHNLPEPINLSKFANIEQRSGVAFIQGDLFTFLDDSFTKVDSFIYCTGYKFTYPFMSAKVDMRTDDNHVEPIYKYLVHMDYTNLFLMGLPALVIPFPMFHLEAQYILGVLEGRIQLPSSQQMREKYESEKKSLIDQGIPIRHIYKLKDRQWAYYDEIAAAVNVPTFPPLVRKINDHVTKMRDTNITEYKSYKYRIIDSETFSVSCYKPC</sequence>
<proteinExistence type="inferred from homology"/>
<dbReference type="InterPro" id="IPR036188">
    <property type="entry name" value="FAD/NAD-bd_sf"/>
</dbReference>
<evidence type="ECO:0000256" key="2">
    <source>
        <dbReference type="ARBA" id="ARBA00009183"/>
    </source>
</evidence>
<dbReference type="AlphaFoldDB" id="E2B7N6"/>
<dbReference type="InterPro" id="IPR000960">
    <property type="entry name" value="Flavin_mOase"/>
</dbReference>
<keyword evidence="10" id="KW-1185">Reference proteome</keyword>
<evidence type="ECO:0000256" key="6">
    <source>
        <dbReference type="ARBA" id="ARBA00023002"/>
    </source>
</evidence>
<reference evidence="9 10" key="1">
    <citation type="journal article" date="2010" name="Science">
        <title>Genomic comparison of the ants Camponotus floridanus and Harpegnathos saltator.</title>
        <authorList>
            <person name="Bonasio R."/>
            <person name="Zhang G."/>
            <person name="Ye C."/>
            <person name="Mutti N.S."/>
            <person name="Fang X."/>
            <person name="Qin N."/>
            <person name="Donahue G."/>
            <person name="Yang P."/>
            <person name="Li Q."/>
            <person name="Li C."/>
            <person name="Zhang P."/>
            <person name="Huang Z."/>
            <person name="Berger S.L."/>
            <person name="Reinberg D."/>
            <person name="Wang J."/>
            <person name="Liebig J."/>
        </authorList>
    </citation>
    <scope>NUCLEOTIDE SEQUENCE [LARGE SCALE GENOMIC DNA]</scope>
    <source>
        <strain evidence="9 10">R22 G/1</strain>
    </source>
</reference>
<dbReference type="InterPro" id="IPR020946">
    <property type="entry name" value="Flavin_mOase-like"/>
</dbReference>
<dbReference type="KEGG" id="hst:105191971"/>
<dbReference type="PANTHER" id="PTHR23023">
    <property type="entry name" value="DIMETHYLANILINE MONOOXYGENASE"/>
    <property type="match status" value="1"/>
</dbReference>
<evidence type="ECO:0000256" key="7">
    <source>
        <dbReference type="ARBA" id="ARBA00023033"/>
    </source>
</evidence>
<gene>
    <name evidence="9" type="ORF">EAI_08809</name>
</gene>
<dbReference type="InterPro" id="IPR050346">
    <property type="entry name" value="FMO-like"/>
</dbReference>
<accession>E2B7N6</accession>
<keyword evidence="3 8" id="KW-0285">Flavoprotein</keyword>
<dbReference type="EMBL" id="GL446193">
    <property type="protein sequence ID" value="EFN88314.1"/>
    <property type="molecule type" value="Genomic_DNA"/>
</dbReference>
<dbReference type="OMA" id="QWAYYDE"/>
<evidence type="ECO:0000256" key="5">
    <source>
        <dbReference type="ARBA" id="ARBA00022857"/>
    </source>
</evidence>
<dbReference type="PIRSF" id="PIRSF000332">
    <property type="entry name" value="FMO"/>
    <property type="match status" value="1"/>
</dbReference>
<organism evidence="10">
    <name type="scientific">Harpegnathos saltator</name>
    <name type="common">Jerdon's jumping ant</name>
    <dbReference type="NCBI Taxonomy" id="610380"/>
    <lineage>
        <taxon>Eukaryota</taxon>
        <taxon>Metazoa</taxon>
        <taxon>Ecdysozoa</taxon>
        <taxon>Arthropoda</taxon>
        <taxon>Hexapoda</taxon>
        <taxon>Insecta</taxon>
        <taxon>Pterygota</taxon>
        <taxon>Neoptera</taxon>
        <taxon>Endopterygota</taxon>
        <taxon>Hymenoptera</taxon>
        <taxon>Apocrita</taxon>
        <taxon>Aculeata</taxon>
        <taxon>Formicoidea</taxon>
        <taxon>Formicidae</taxon>
        <taxon>Ponerinae</taxon>
        <taxon>Ponerini</taxon>
        <taxon>Harpegnathos</taxon>
    </lineage>
</organism>
<dbReference type="Gene3D" id="3.50.50.60">
    <property type="entry name" value="FAD/NAD(P)-binding domain"/>
    <property type="match status" value="2"/>
</dbReference>
<dbReference type="PRINTS" id="PR00370">
    <property type="entry name" value="FMOXYGENASE"/>
</dbReference>
<dbReference type="GO" id="GO:0004499">
    <property type="term" value="F:N,N-dimethylaniline monooxygenase activity"/>
    <property type="evidence" value="ECO:0007669"/>
    <property type="project" value="InterPro"/>
</dbReference>
<dbReference type="OrthoDB" id="66881at2759"/>
<keyword evidence="4 8" id="KW-0274">FAD</keyword>
<dbReference type="Pfam" id="PF00743">
    <property type="entry name" value="FMO-like"/>
    <property type="match status" value="2"/>
</dbReference>
<dbReference type="GO" id="GO:0050661">
    <property type="term" value="F:NADP binding"/>
    <property type="evidence" value="ECO:0007669"/>
    <property type="project" value="InterPro"/>
</dbReference>
<evidence type="ECO:0000313" key="10">
    <source>
        <dbReference type="Proteomes" id="UP000008237"/>
    </source>
</evidence>
<evidence type="ECO:0000256" key="8">
    <source>
        <dbReference type="RuleBase" id="RU361177"/>
    </source>
</evidence>
<evidence type="ECO:0000313" key="9">
    <source>
        <dbReference type="EMBL" id="EFN88314.1"/>
    </source>
</evidence>
<dbReference type="InParanoid" id="E2B7N6"/>
<evidence type="ECO:0000256" key="4">
    <source>
        <dbReference type="ARBA" id="ARBA00022827"/>
    </source>
</evidence>
<evidence type="ECO:0000256" key="3">
    <source>
        <dbReference type="ARBA" id="ARBA00022630"/>
    </source>
</evidence>
<keyword evidence="6 8" id="KW-0560">Oxidoreductase</keyword>
<dbReference type="FunFam" id="3.50.50.60:FF:000138">
    <property type="entry name" value="Flavin-containing monooxygenase"/>
    <property type="match status" value="1"/>
</dbReference>
<dbReference type="Proteomes" id="UP000008237">
    <property type="component" value="Unassembled WGS sequence"/>
</dbReference>
<comment type="similarity">
    <text evidence="2 8">Belongs to the FMO family.</text>
</comment>
<keyword evidence="7 8" id="KW-0503">Monooxygenase</keyword>
<comment type="cofactor">
    <cofactor evidence="1 8">
        <name>FAD</name>
        <dbReference type="ChEBI" id="CHEBI:57692"/>
    </cofactor>
</comment>
<protein>
    <recommendedName>
        <fullName evidence="8">Flavin-containing monooxygenase</fullName>
        <ecNumber evidence="8">1.-.-.-</ecNumber>
    </recommendedName>
</protein>
<name>E2B7N6_HARSA</name>
<keyword evidence="5" id="KW-0521">NADP</keyword>